<gene>
    <name evidence="5" type="ORF">N7G274_006558</name>
</gene>
<evidence type="ECO:0000313" key="5">
    <source>
        <dbReference type="EMBL" id="KAL2040579.1"/>
    </source>
</evidence>
<feature type="repeat" description="ANK" evidence="3">
    <location>
        <begin position="102"/>
        <end position="134"/>
    </location>
</feature>
<keyword evidence="6" id="KW-1185">Reference proteome</keyword>
<proteinExistence type="predicted"/>
<keyword evidence="2 3" id="KW-0040">ANK repeat</keyword>
<dbReference type="SUPFAM" id="SSF48403">
    <property type="entry name" value="Ankyrin repeat"/>
    <property type="match status" value="1"/>
</dbReference>
<protein>
    <recommendedName>
        <fullName evidence="7">Ankyrin</fullName>
    </recommendedName>
</protein>
<feature type="region of interest" description="Disordered" evidence="4">
    <location>
        <begin position="159"/>
        <end position="206"/>
    </location>
</feature>
<dbReference type="InterPro" id="IPR002110">
    <property type="entry name" value="Ankyrin_rpt"/>
</dbReference>
<dbReference type="PRINTS" id="PR01415">
    <property type="entry name" value="ANKYRIN"/>
</dbReference>
<dbReference type="EMBL" id="JBEFKJ010000020">
    <property type="protein sequence ID" value="KAL2040579.1"/>
    <property type="molecule type" value="Genomic_DNA"/>
</dbReference>
<dbReference type="PROSITE" id="PS50088">
    <property type="entry name" value="ANK_REPEAT"/>
    <property type="match status" value="1"/>
</dbReference>
<dbReference type="SMART" id="SM00248">
    <property type="entry name" value="ANK"/>
    <property type="match status" value="2"/>
</dbReference>
<dbReference type="PANTHER" id="PTHR24171">
    <property type="entry name" value="ANKYRIN REPEAT DOMAIN-CONTAINING PROTEIN 39-RELATED"/>
    <property type="match status" value="1"/>
</dbReference>
<evidence type="ECO:0000313" key="6">
    <source>
        <dbReference type="Proteomes" id="UP001590950"/>
    </source>
</evidence>
<dbReference type="InterPro" id="IPR036770">
    <property type="entry name" value="Ankyrin_rpt-contain_sf"/>
</dbReference>
<evidence type="ECO:0000256" key="3">
    <source>
        <dbReference type="PROSITE-ProRule" id="PRU00023"/>
    </source>
</evidence>
<dbReference type="PANTHER" id="PTHR24171:SF8">
    <property type="entry name" value="BRCA1-ASSOCIATED RING DOMAIN PROTEIN 1"/>
    <property type="match status" value="1"/>
</dbReference>
<feature type="compositionally biased region" description="Acidic residues" evidence="4">
    <location>
        <begin position="164"/>
        <end position="179"/>
    </location>
</feature>
<feature type="compositionally biased region" description="Gly residues" evidence="4">
    <location>
        <begin position="190"/>
        <end position="206"/>
    </location>
</feature>
<dbReference type="Proteomes" id="UP001590950">
    <property type="component" value="Unassembled WGS sequence"/>
</dbReference>
<evidence type="ECO:0000256" key="1">
    <source>
        <dbReference type="ARBA" id="ARBA00022737"/>
    </source>
</evidence>
<dbReference type="PROSITE" id="PS50297">
    <property type="entry name" value="ANK_REP_REGION"/>
    <property type="match status" value="1"/>
</dbReference>
<dbReference type="Gene3D" id="1.25.40.20">
    <property type="entry name" value="Ankyrin repeat-containing domain"/>
    <property type="match status" value="1"/>
</dbReference>
<evidence type="ECO:0000256" key="4">
    <source>
        <dbReference type="SAM" id="MobiDB-lite"/>
    </source>
</evidence>
<name>A0ABR4A740_9LECA</name>
<keyword evidence="1" id="KW-0677">Repeat</keyword>
<dbReference type="Pfam" id="PF12796">
    <property type="entry name" value="Ank_2"/>
    <property type="match status" value="1"/>
</dbReference>
<evidence type="ECO:0000256" key="2">
    <source>
        <dbReference type="ARBA" id="ARBA00023043"/>
    </source>
</evidence>
<organism evidence="5 6">
    <name type="scientific">Stereocaulon virgatum</name>
    <dbReference type="NCBI Taxonomy" id="373712"/>
    <lineage>
        <taxon>Eukaryota</taxon>
        <taxon>Fungi</taxon>
        <taxon>Dikarya</taxon>
        <taxon>Ascomycota</taxon>
        <taxon>Pezizomycotina</taxon>
        <taxon>Lecanoromycetes</taxon>
        <taxon>OSLEUM clade</taxon>
        <taxon>Lecanoromycetidae</taxon>
        <taxon>Lecanorales</taxon>
        <taxon>Lecanorineae</taxon>
        <taxon>Stereocaulaceae</taxon>
        <taxon>Stereocaulon</taxon>
    </lineage>
</organism>
<comment type="caution">
    <text evidence="5">The sequence shown here is derived from an EMBL/GenBank/DDBJ whole genome shotgun (WGS) entry which is preliminary data.</text>
</comment>
<reference evidence="5 6" key="1">
    <citation type="submission" date="2024-09" db="EMBL/GenBank/DDBJ databases">
        <title>Rethinking Asexuality: The Enigmatic Case of Functional Sexual Genes in Lepraria (Stereocaulaceae).</title>
        <authorList>
            <person name="Doellman M."/>
            <person name="Sun Y."/>
            <person name="Barcenas-Pena A."/>
            <person name="Lumbsch H.T."/>
            <person name="Grewe F."/>
        </authorList>
    </citation>
    <scope>NUCLEOTIDE SEQUENCE [LARGE SCALE GENOMIC DNA]</scope>
    <source>
        <strain evidence="5 6">Mercado 3170</strain>
    </source>
</reference>
<evidence type="ECO:0008006" key="7">
    <source>
        <dbReference type="Google" id="ProtNLM"/>
    </source>
</evidence>
<sequence>MPTATATIPTPKLPPDQISDLLYLSRTGETTNLTSTLTHLAKNLSTTPSALLATTTDPETGNTLLHMASANGHTETITCLVALFASTASSARLAMLDRRNGAGNAPLHWAALNGHLDAVKELVGAGADLDGTNGAGRKAVDEAEGAGRVEVREWLRVRGKEVGEAEEGAEDGEGVEDGEVERWGAEDGEGSGVGEQDVGGAGVGKS</sequence>
<accession>A0ABR4A740</accession>